<feature type="chain" id="PRO_5013182563" evidence="2">
    <location>
        <begin position="24"/>
        <end position="417"/>
    </location>
</feature>
<evidence type="ECO:0000313" key="5">
    <source>
        <dbReference type="Proteomes" id="UP000190541"/>
    </source>
</evidence>
<feature type="domain" description="Thioredoxin" evidence="3">
    <location>
        <begin position="13"/>
        <end position="147"/>
    </location>
</feature>
<keyword evidence="5" id="KW-1185">Reference proteome</keyword>
<evidence type="ECO:0000256" key="1">
    <source>
        <dbReference type="ARBA" id="ARBA00023284"/>
    </source>
</evidence>
<dbReference type="InterPro" id="IPR017937">
    <property type="entry name" value="Thioredoxin_CS"/>
</dbReference>
<feature type="signal peptide" evidence="2">
    <location>
        <begin position="1"/>
        <end position="23"/>
    </location>
</feature>
<dbReference type="STRING" id="623280.SAMN05660226_02675"/>
<dbReference type="AlphaFoldDB" id="A0A1T5DBF7"/>
<accession>A0A1T5DBF7</accession>
<evidence type="ECO:0000256" key="2">
    <source>
        <dbReference type="SAM" id="SignalP"/>
    </source>
</evidence>
<name>A0A1T5DBF7_9SPHI</name>
<dbReference type="GO" id="GO:0045454">
    <property type="term" value="P:cell redox homeostasis"/>
    <property type="evidence" value="ECO:0007669"/>
    <property type="project" value="TreeGrafter"/>
</dbReference>
<dbReference type="PANTHER" id="PTHR32234">
    <property type="entry name" value="THIOL:DISULFIDE INTERCHANGE PROTEIN DSBD"/>
    <property type="match status" value="1"/>
</dbReference>
<dbReference type="Pfam" id="PF13899">
    <property type="entry name" value="Thioredoxin_7"/>
    <property type="match status" value="1"/>
</dbReference>
<sequence>MKTTDHFLLLLCILFPPMLPAKAAPDPDRGVQFFEGTWSEALNAAEASGKLIFVDVYTDWCPPCKRMNKEVLPLPEVGESYNTSFINYKLDAEKGDGIALAKQYEVAAYPTYLYLDAQGNLLHRAVGYFGAQAFIAHAERALASASDAQNLRRLESAFNNGQRDPAFLRSYIVKMNELGISNSQAINTYFEALPLSTLTQPDELAFLGEHINSMHNLALVFLLDHYHLLDAEQQRKLAPRLFGVLTDGAAEALAAYRPFDVKQALAFSEQLLPHLGERQQQRFLRLSLMHHVSVRDTAGVKRWGKALVDSIMTIPPDSVKAEDNRRYQAVTESFLSEAQDSTSIKGFEADKPFLVNTYTRELVSFLYEAANAYDTALADDDPALREAWAWMMRCDELMPNERFAAAANRIRARIHAK</sequence>
<proteinExistence type="predicted"/>
<dbReference type="PROSITE" id="PS00194">
    <property type="entry name" value="THIOREDOXIN_1"/>
    <property type="match status" value="1"/>
</dbReference>
<keyword evidence="2" id="KW-0732">Signal</keyword>
<gene>
    <name evidence="4" type="ORF">SAMN05660226_02675</name>
</gene>
<evidence type="ECO:0000313" key="4">
    <source>
        <dbReference type="EMBL" id="SKB69009.1"/>
    </source>
</evidence>
<protein>
    <submittedName>
        <fullName evidence="4">Thioredoxin-like</fullName>
    </submittedName>
</protein>
<organism evidence="4 5">
    <name type="scientific">Parapedobacter luteus</name>
    <dbReference type="NCBI Taxonomy" id="623280"/>
    <lineage>
        <taxon>Bacteria</taxon>
        <taxon>Pseudomonadati</taxon>
        <taxon>Bacteroidota</taxon>
        <taxon>Sphingobacteriia</taxon>
        <taxon>Sphingobacteriales</taxon>
        <taxon>Sphingobacteriaceae</taxon>
        <taxon>Parapedobacter</taxon>
    </lineage>
</organism>
<dbReference type="GO" id="GO:0015035">
    <property type="term" value="F:protein-disulfide reductase activity"/>
    <property type="evidence" value="ECO:0007669"/>
    <property type="project" value="TreeGrafter"/>
</dbReference>
<dbReference type="EMBL" id="FUYS01000006">
    <property type="protein sequence ID" value="SKB69009.1"/>
    <property type="molecule type" value="Genomic_DNA"/>
</dbReference>
<dbReference type="PROSITE" id="PS51352">
    <property type="entry name" value="THIOREDOXIN_2"/>
    <property type="match status" value="1"/>
</dbReference>
<evidence type="ECO:0000259" key="3">
    <source>
        <dbReference type="PROSITE" id="PS51352"/>
    </source>
</evidence>
<dbReference type="Gene3D" id="3.40.30.10">
    <property type="entry name" value="Glutaredoxin"/>
    <property type="match status" value="1"/>
</dbReference>
<dbReference type="InterPro" id="IPR013766">
    <property type="entry name" value="Thioredoxin_domain"/>
</dbReference>
<dbReference type="PANTHER" id="PTHR32234:SF0">
    <property type="entry name" value="THIOL:DISULFIDE INTERCHANGE PROTEIN DSBD"/>
    <property type="match status" value="1"/>
</dbReference>
<keyword evidence="1" id="KW-0676">Redox-active center</keyword>
<dbReference type="SUPFAM" id="SSF52833">
    <property type="entry name" value="Thioredoxin-like"/>
    <property type="match status" value="1"/>
</dbReference>
<dbReference type="InterPro" id="IPR036249">
    <property type="entry name" value="Thioredoxin-like_sf"/>
</dbReference>
<dbReference type="Proteomes" id="UP000190541">
    <property type="component" value="Unassembled WGS sequence"/>
</dbReference>
<dbReference type="OrthoDB" id="120730at2"/>
<dbReference type="RefSeq" id="WP_079717356.1">
    <property type="nucleotide sequence ID" value="NZ_FUYS01000006.1"/>
</dbReference>
<reference evidence="4 5" key="1">
    <citation type="submission" date="2017-02" db="EMBL/GenBank/DDBJ databases">
        <authorList>
            <person name="Peterson S.W."/>
        </authorList>
    </citation>
    <scope>NUCLEOTIDE SEQUENCE [LARGE SCALE GENOMIC DNA]</scope>
    <source>
        <strain evidence="4 5">DSM 22899</strain>
    </source>
</reference>